<evidence type="ECO:0008006" key="3">
    <source>
        <dbReference type="Google" id="ProtNLM"/>
    </source>
</evidence>
<accession>A0AA39PH13</accession>
<dbReference type="SUPFAM" id="SSF81383">
    <property type="entry name" value="F-box domain"/>
    <property type="match status" value="1"/>
</dbReference>
<dbReference type="EMBL" id="JAUEPU010000059">
    <property type="protein sequence ID" value="KAK0484132.1"/>
    <property type="molecule type" value="Genomic_DNA"/>
</dbReference>
<comment type="caution">
    <text evidence="1">The sequence shown here is derived from an EMBL/GenBank/DDBJ whole genome shotgun (WGS) entry which is preliminary data.</text>
</comment>
<proteinExistence type="predicted"/>
<feature type="non-terminal residue" evidence="1">
    <location>
        <position position="1"/>
    </location>
</feature>
<name>A0AA39PH13_9AGAR</name>
<evidence type="ECO:0000313" key="2">
    <source>
        <dbReference type="Proteomes" id="UP001175228"/>
    </source>
</evidence>
<dbReference type="InterPro" id="IPR036047">
    <property type="entry name" value="F-box-like_dom_sf"/>
</dbReference>
<keyword evidence="2" id="KW-1185">Reference proteome</keyword>
<organism evidence="1 2">
    <name type="scientific">Armillaria luteobubalina</name>
    <dbReference type="NCBI Taxonomy" id="153913"/>
    <lineage>
        <taxon>Eukaryota</taxon>
        <taxon>Fungi</taxon>
        <taxon>Dikarya</taxon>
        <taxon>Basidiomycota</taxon>
        <taxon>Agaricomycotina</taxon>
        <taxon>Agaricomycetes</taxon>
        <taxon>Agaricomycetidae</taxon>
        <taxon>Agaricales</taxon>
        <taxon>Marasmiineae</taxon>
        <taxon>Physalacriaceae</taxon>
        <taxon>Armillaria</taxon>
    </lineage>
</organism>
<sequence>DEVIAKLSLILDSYMDSREDMLSEEARIHDLLECHQHALSSPIRRLPIDIMREIFIMVSSNAADITDIVWIATHTCTEWRDIATQTPMLWSKIHVTTDTRSPMRPYKIIEMPELESLHITSPKASNEECIGRALELSRDAPLVISFIQPYSWSPTPLLEKDIEMLDMLLDHAPQWKAAYLCTHHGSDSFCYKLQCMRGHVPMLETVSI</sequence>
<dbReference type="Proteomes" id="UP001175228">
    <property type="component" value="Unassembled WGS sequence"/>
</dbReference>
<protein>
    <recommendedName>
        <fullName evidence="3">F-box domain-containing protein</fullName>
    </recommendedName>
</protein>
<gene>
    <name evidence="1" type="ORF">EDD18DRAFT_1015202</name>
</gene>
<dbReference type="AlphaFoldDB" id="A0AA39PH13"/>
<evidence type="ECO:0000313" key="1">
    <source>
        <dbReference type="EMBL" id="KAK0484132.1"/>
    </source>
</evidence>
<feature type="non-terminal residue" evidence="1">
    <location>
        <position position="208"/>
    </location>
</feature>
<dbReference type="Gene3D" id="1.20.1280.50">
    <property type="match status" value="1"/>
</dbReference>
<reference evidence="1" key="1">
    <citation type="submission" date="2023-06" db="EMBL/GenBank/DDBJ databases">
        <authorList>
            <consortium name="Lawrence Berkeley National Laboratory"/>
            <person name="Ahrendt S."/>
            <person name="Sahu N."/>
            <person name="Indic B."/>
            <person name="Wong-Bajracharya J."/>
            <person name="Merenyi Z."/>
            <person name="Ke H.-M."/>
            <person name="Monk M."/>
            <person name="Kocsube S."/>
            <person name="Drula E."/>
            <person name="Lipzen A."/>
            <person name="Balint B."/>
            <person name="Henrissat B."/>
            <person name="Andreopoulos B."/>
            <person name="Martin F.M."/>
            <person name="Harder C.B."/>
            <person name="Rigling D."/>
            <person name="Ford K.L."/>
            <person name="Foster G.D."/>
            <person name="Pangilinan J."/>
            <person name="Papanicolaou A."/>
            <person name="Barry K."/>
            <person name="LaButti K."/>
            <person name="Viragh M."/>
            <person name="Koriabine M."/>
            <person name="Yan M."/>
            <person name="Riley R."/>
            <person name="Champramary S."/>
            <person name="Plett K.L."/>
            <person name="Tsai I.J."/>
            <person name="Slot J."/>
            <person name="Sipos G."/>
            <person name="Plett J."/>
            <person name="Nagy L.G."/>
            <person name="Grigoriev I.V."/>
        </authorList>
    </citation>
    <scope>NUCLEOTIDE SEQUENCE</scope>
    <source>
        <strain evidence="1">HWK02</strain>
    </source>
</reference>